<feature type="compositionally biased region" description="Low complexity" evidence="1">
    <location>
        <begin position="889"/>
        <end position="900"/>
    </location>
</feature>
<keyword evidence="2" id="KW-1185">Reference proteome</keyword>
<feature type="region of interest" description="Disordered" evidence="1">
    <location>
        <begin position="611"/>
        <end position="711"/>
    </location>
</feature>
<feature type="region of interest" description="Disordered" evidence="1">
    <location>
        <begin position="310"/>
        <end position="357"/>
    </location>
</feature>
<name>A0A6P6M0S4_CARAU</name>
<feature type="compositionally biased region" description="Polar residues" evidence="1">
    <location>
        <begin position="672"/>
        <end position="700"/>
    </location>
</feature>
<dbReference type="PANTHER" id="PTHR22017:SF3">
    <property type="entry name" value="PHOTORECEPTOR CILIUM ACTIN REGULATOR 2"/>
    <property type="match status" value="1"/>
</dbReference>
<evidence type="ECO:0000256" key="1">
    <source>
        <dbReference type="SAM" id="MobiDB-lite"/>
    </source>
</evidence>
<protein>
    <submittedName>
        <fullName evidence="3">Uncharacterized protein pcare2</fullName>
    </submittedName>
</protein>
<feature type="compositionally biased region" description="Polar residues" evidence="1">
    <location>
        <begin position="904"/>
        <end position="917"/>
    </location>
</feature>
<dbReference type="InterPro" id="IPR029352">
    <property type="entry name" value="PCARE"/>
</dbReference>
<dbReference type="PANTHER" id="PTHR22017">
    <property type="entry name" value="PHOTORECEPTOR CILIUM ACTIN REGULATOR"/>
    <property type="match status" value="1"/>
</dbReference>
<feature type="region of interest" description="Disordered" evidence="1">
    <location>
        <begin position="860"/>
        <end position="947"/>
    </location>
</feature>
<feature type="compositionally biased region" description="Polar residues" evidence="1">
    <location>
        <begin position="924"/>
        <end position="934"/>
    </location>
</feature>
<dbReference type="AlphaFoldDB" id="A0A6P6M0S4"/>
<gene>
    <name evidence="3" type="primary">pcare2</name>
</gene>
<feature type="compositionally biased region" description="Basic and acidic residues" evidence="1">
    <location>
        <begin position="312"/>
        <end position="323"/>
    </location>
</feature>
<reference evidence="3" key="1">
    <citation type="submission" date="2025-08" db="UniProtKB">
        <authorList>
            <consortium name="RefSeq"/>
        </authorList>
    </citation>
    <scope>IDENTIFICATION</scope>
    <source>
        <strain evidence="3">Wakin</strain>
        <tissue evidence="3">Muscle</tissue>
    </source>
</reference>
<feature type="region of interest" description="Disordered" evidence="1">
    <location>
        <begin position="370"/>
        <end position="454"/>
    </location>
</feature>
<dbReference type="Proteomes" id="UP000515129">
    <property type="component" value="Chromosome 45"/>
</dbReference>
<feature type="region of interest" description="Disordered" evidence="1">
    <location>
        <begin position="1"/>
        <end position="28"/>
    </location>
</feature>
<feature type="compositionally biased region" description="Polar residues" evidence="1">
    <location>
        <begin position="407"/>
        <end position="437"/>
    </location>
</feature>
<evidence type="ECO:0000313" key="3">
    <source>
        <dbReference type="RefSeq" id="XP_026089702.1"/>
    </source>
</evidence>
<organism evidence="2 3">
    <name type="scientific">Carassius auratus</name>
    <name type="common">Goldfish</name>
    <dbReference type="NCBI Taxonomy" id="7957"/>
    <lineage>
        <taxon>Eukaryota</taxon>
        <taxon>Metazoa</taxon>
        <taxon>Chordata</taxon>
        <taxon>Craniata</taxon>
        <taxon>Vertebrata</taxon>
        <taxon>Euteleostomi</taxon>
        <taxon>Actinopterygii</taxon>
        <taxon>Neopterygii</taxon>
        <taxon>Teleostei</taxon>
        <taxon>Ostariophysi</taxon>
        <taxon>Cypriniformes</taxon>
        <taxon>Cyprinidae</taxon>
        <taxon>Cyprininae</taxon>
        <taxon>Carassius</taxon>
    </lineage>
</organism>
<sequence>MGCSPSKGQLFSKKALLSESPENKKNADLLSDGTQLLIKAEISTASEGLAATEIQENEKYVQGKRSSVVDVVCDATVTVKEDATETTLDMLHSQDGLSAQEGLSENQKGGTEETNIKQAKRRKQRKYRLRKNSYMQSKAEFILKAHQAAYAYLNPSISKYESLLGLLSQAAQTHLSVQTTAASLVLHYEEINQALEETASEGEQLLREHGHNMTWPASLKDYPPTTTKPSNDLNLSQLPSELLQHMLLHSTAKMISVGDSVKCLSDSALQELSEYYGSLSQTLGEKLLAKHAAEERLKHVLSRVEAAALRKTSPEDSALHSEDSGIGADNECQNGSERLRRNRGISGSGANPGITSLLTSSSDQLFLNANEEVSDNDDDDDDDNDDYEEEEADLENEVSGKDEQGKLTDQTRGTMCGSSEPESTHPSVQGSLQNQDQVKTDNLKRKPRRPKTADNTFQGKLKYRHLRGPKRSQSAECLCSKAEGSDPNLQLGNPRNKQTPRWRRTNNLSEESVQGGHVWTKIRRSASGGQCAARYYGLQYGSKGPFREIPSSSPPMFAPEPPGRNAVKRLINTFNQGVEDNSRQSPLDQKPIRVKGNKKCSLPVLQNSRGALTTSRNIKSSIHPLEPRPEQLDIDSLPPPPPEMLMDSTYESSLGLPTEEGAHDVQCRGQRVRTSTQRETVLSSRTSRQRGSMSFSTAQPERQDSLPGTEQEYKKVTELDSGREEAHTLDQKFRKVVHLPADTAKTVPANTGLNGSMPYQECENHNEGETTSLQAKTFPPTTPPVSRARLPPSCPTVCHAVPSPPSTACPSSVKWTPSTTSATSRIHRCAMAEENSLYASGTQAFCEARAVFCQESKPLPHTHSCTSTLPRPWGEPARGRMITTRPQPSFVGSSPSGQRSSHSEQPQSLPNAKQKQGQGDDVTPLTSEGATTASLRADPEPSTDDLI</sequence>
<dbReference type="CTD" id="100538059"/>
<proteinExistence type="predicted"/>
<feature type="compositionally biased region" description="Polar residues" evidence="1">
    <location>
        <begin position="98"/>
        <end position="109"/>
    </location>
</feature>
<feature type="region of interest" description="Disordered" evidence="1">
    <location>
        <begin position="769"/>
        <end position="788"/>
    </location>
</feature>
<accession>A0A6P6M0S4</accession>
<dbReference type="OrthoDB" id="8954214at2759"/>
<feature type="compositionally biased region" description="Polar residues" evidence="1">
    <location>
        <begin position="611"/>
        <end position="620"/>
    </location>
</feature>
<dbReference type="KEGG" id="caua:113063480"/>
<evidence type="ECO:0000313" key="2">
    <source>
        <dbReference type="Proteomes" id="UP000515129"/>
    </source>
</evidence>
<dbReference type="RefSeq" id="XP_026089702.1">
    <property type="nucleotide sequence ID" value="XM_026233917.1"/>
</dbReference>
<feature type="region of interest" description="Disordered" evidence="1">
    <location>
        <begin position="98"/>
        <end position="123"/>
    </location>
</feature>
<feature type="compositionally biased region" description="Acidic residues" evidence="1">
    <location>
        <begin position="372"/>
        <end position="396"/>
    </location>
</feature>
<dbReference type="Pfam" id="PF15449">
    <property type="entry name" value="Retinal"/>
    <property type="match status" value="1"/>
</dbReference>